<dbReference type="InterPro" id="IPR052893">
    <property type="entry name" value="TCS_response_regulator"/>
</dbReference>
<dbReference type="PROSITE" id="PS50110">
    <property type="entry name" value="RESPONSE_REGULATORY"/>
    <property type="match status" value="1"/>
</dbReference>
<dbReference type="EMBL" id="REFY01000008">
    <property type="protein sequence ID" value="RQG86194.1"/>
    <property type="molecule type" value="Genomic_DNA"/>
</dbReference>
<dbReference type="Proteomes" id="UP000273828">
    <property type="component" value="Unassembled WGS sequence"/>
</dbReference>
<dbReference type="OrthoDB" id="9652at2157"/>
<gene>
    <name evidence="3" type="ORF">EA462_17145</name>
</gene>
<dbReference type="Pfam" id="PF00072">
    <property type="entry name" value="Response_reg"/>
    <property type="match status" value="1"/>
</dbReference>
<dbReference type="Gene3D" id="3.40.50.2300">
    <property type="match status" value="1"/>
</dbReference>
<feature type="domain" description="Response regulatory" evidence="2">
    <location>
        <begin position="14"/>
        <end position="139"/>
    </location>
</feature>
<organism evidence="3 4">
    <name type="scientific">Natrarchaeobius halalkaliphilus</name>
    <dbReference type="NCBI Taxonomy" id="1679091"/>
    <lineage>
        <taxon>Archaea</taxon>
        <taxon>Methanobacteriati</taxon>
        <taxon>Methanobacteriota</taxon>
        <taxon>Stenosarchaea group</taxon>
        <taxon>Halobacteria</taxon>
        <taxon>Halobacteriales</taxon>
        <taxon>Natrialbaceae</taxon>
        <taxon>Natrarchaeobius</taxon>
    </lineage>
</organism>
<dbReference type="RefSeq" id="WP_124179757.1">
    <property type="nucleotide sequence ID" value="NZ_REFY01000008.1"/>
</dbReference>
<reference evidence="3 4" key="1">
    <citation type="submission" date="2018-10" db="EMBL/GenBank/DDBJ databases">
        <title>Natrarchaeobius chitinivorans gen. nov., sp. nov., and Natrarchaeobius haloalkaliphilus sp. nov., alkaliphilic, chitin-utilizing haloarchaea from hypersaline alkaline lakes.</title>
        <authorList>
            <person name="Sorokin D.Y."/>
            <person name="Elcheninov A.G."/>
            <person name="Kostrikina N.A."/>
            <person name="Bale N.J."/>
            <person name="Sinninghe Damste J.S."/>
            <person name="Khijniak T.V."/>
            <person name="Kublanov I.V."/>
            <person name="Toshchakov S.V."/>
        </authorList>
    </citation>
    <scope>NUCLEOTIDE SEQUENCE [LARGE SCALE GENOMIC DNA]</scope>
    <source>
        <strain evidence="3 4">AArcht-Sl</strain>
    </source>
</reference>
<proteinExistence type="predicted"/>
<name>A0A3N6LJU4_9EURY</name>
<feature type="modified residue" description="4-aspartylphosphate" evidence="1">
    <location>
        <position position="72"/>
    </location>
</feature>
<protein>
    <submittedName>
        <fullName evidence="3">Response regulator</fullName>
    </submittedName>
</protein>
<dbReference type="SUPFAM" id="SSF52172">
    <property type="entry name" value="CheY-like"/>
    <property type="match status" value="1"/>
</dbReference>
<dbReference type="InterPro" id="IPR001789">
    <property type="entry name" value="Sig_transdc_resp-reg_receiver"/>
</dbReference>
<dbReference type="InterPro" id="IPR011006">
    <property type="entry name" value="CheY-like_superfamily"/>
</dbReference>
<comment type="caution">
    <text evidence="3">The sequence shown here is derived from an EMBL/GenBank/DDBJ whole genome shotgun (WGS) entry which is preliminary data.</text>
</comment>
<evidence type="ECO:0000313" key="3">
    <source>
        <dbReference type="EMBL" id="RQG86194.1"/>
    </source>
</evidence>
<dbReference type="SMART" id="SM00448">
    <property type="entry name" value="REC"/>
    <property type="match status" value="1"/>
</dbReference>
<evidence type="ECO:0000256" key="1">
    <source>
        <dbReference type="PROSITE-ProRule" id="PRU00169"/>
    </source>
</evidence>
<keyword evidence="4" id="KW-1185">Reference proteome</keyword>
<evidence type="ECO:0000313" key="4">
    <source>
        <dbReference type="Proteomes" id="UP000273828"/>
    </source>
</evidence>
<evidence type="ECO:0000259" key="2">
    <source>
        <dbReference type="PROSITE" id="PS50110"/>
    </source>
</evidence>
<accession>A0A3N6LJU4</accession>
<dbReference type="PANTHER" id="PTHR44520">
    <property type="entry name" value="RESPONSE REGULATOR RCP1-RELATED"/>
    <property type="match status" value="1"/>
</dbReference>
<dbReference type="GO" id="GO:0000160">
    <property type="term" value="P:phosphorelay signal transduction system"/>
    <property type="evidence" value="ECO:0007669"/>
    <property type="project" value="InterPro"/>
</dbReference>
<sequence>MSHSTQPRSDETLQILLVEDNPGDARLTREAFKETDCETTLHVVTTGDDTLDFLTQQGAYESASLPDLVLLDLNLPGKDGCDVLEAIRDDPQLRPLPVIMLKSSGASEDIARCYNAQANAYLTKPADPAEFTALVEAVEQFRFKQVQLPPLQQ</sequence>
<keyword evidence="1" id="KW-0597">Phosphoprotein</keyword>
<dbReference type="PANTHER" id="PTHR44520:SF2">
    <property type="entry name" value="RESPONSE REGULATOR RCP1"/>
    <property type="match status" value="1"/>
</dbReference>
<dbReference type="AlphaFoldDB" id="A0A3N6LJU4"/>
<dbReference type="CDD" id="cd17557">
    <property type="entry name" value="REC_Rcp-like"/>
    <property type="match status" value="1"/>
</dbReference>